<dbReference type="GO" id="GO:0006950">
    <property type="term" value="P:response to stress"/>
    <property type="evidence" value="ECO:0007669"/>
    <property type="project" value="TreeGrafter"/>
</dbReference>
<dbReference type="InterPro" id="IPR039422">
    <property type="entry name" value="MarR/SlyA-like"/>
</dbReference>
<dbReference type="InterPro" id="IPR036388">
    <property type="entry name" value="WH-like_DNA-bd_sf"/>
</dbReference>
<evidence type="ECO:0000313" key="3">
    <source>
        <dbReference type="Proteomes" id="UP000325161"/>
    </source>
</evidence>
<dbReference type="Pfam" id="PF01047">
    <property type="entry name" value="MarR"/>
    <property type="match status" value="1"/>
</dbReference>
<dbReference type="InterPro" id="IPR000835">
    <property type="entry name" value="HTH_MarR-typ"/>
</dbReference>
<dbReference type="RefSeq" id="WP_148813857.1">
    <property type="nucleotide sequence ID" value="NZ_CP043046.1"/>
</dbReference>
<dbReference type="PANTHER" id="PTHR33164:SF95">
    <property type="entry name" value="TRANSCRIPTIONAL REGULATOR"/>
    <property type="match status" value="1"/>
</dbReference>
<dbReference type="EMBL" id="CP043046">
    <property type="protein sequence ID" value="QEI05541.1"/>
    <property type="molecule type" value="Genomic_DNA"/>
</dbReference>
<dbReference type="OrthoDB" id="9814496at2"/>
<organism evidence="2 3">
    <name type="scientific">Pigmentiphaga aceris</name>
    <dbReference type="NCBI Taxonomy" id="1940612"/>
    <lineage>
        <taxon>Bacteria</taxon>
        <taxon>Pseudomonadati</taxon>
        <taxon>Pseudomonadota</taxon>
        <taxon>Betaproteobacteria</taxon>
        <taxon>Burkholderiales</taxon>
        <taxon>Alcaligenaceae</taxon>
        <taxon>Pigmentiphaga</taxon>
    </lineage>
</organism>
<gene>
    <name evidence="2" type="ORF">FXN63_06570</name>
</gene>
<sequence>MSDLTSAPHVSSARASTDDYQFSEQIGHLLRRAYQRHVALFQQTIPDSQLTAAQFVVLCAVRDQDACSLSDVVRITAIDQATVRGVMERLKSRDLLQVAQDAVDRRKVMVTLTDTGRALVGEMVPFAEKITTDTFGDLNPAERVAMIYLLRKMCEVDTAPSSSGN</sequence>
<dbReference type="Gene3D" id="1.10.10.10">
    <property type="entry name" value="Winged helix-like DNA-binding domain superfamily/Winged helix DNA-binding domain"/>
    <property type="match status" value="1"/>
</dbReference>
<proteinExistence type="predicted"/>
<dbReference type="Proteomes" id="UP000325161">
    <property type="component" value="Chromosome"/>
</dbReference>
<reference evidence="2 3" key="1">
    <citation type="submission" date="2019-08" db="EMBL/GenBank/DDBJ databases">
        <title>Amphibian skin-associated Pigmentiphaga: genome sequence and occurrence across geography and hosts.</title>
        <authorList>
            <person name="Bletz M.C."/>
            <person name="Bunk B."/>
            <person name="Sproeer C."/>
            <person name="Biwer P."/>
            <person name="Reiter S."/>
            <person name="Rabemananjara F.C.E."/>
            <person name="Schulz S."/>
            <person name="Overmann J."/>
            <person name="Vences M."/>
        </authorList>
    </citation>
    <scope>NUCLEOTIDE SEQUENCE [LARGE SCALE GENOMIC DNA]</scope>
    <source>
        <strain evidence="2 3">Mada1488</strain>
    </source>
</reference>
<name>A0A5C0AY76_9BURK</name>
<dbReference type="AlphaFoldDB" id="A0A5C0AY76"/>
<keyword evidence="3" id="KW-1185">Reference proteome</keyword>
<dbReference type="GO" id="GO:0003700">
    <property type="term" value="F:DNA-binding transcription factor activity"/>
    <property type="evidence" value="ECO:0007669"/>
    <property type="project" value="InterPro"/>
</dbReference>
<protein>
    <submittedName>
        <fullName evidence="2">Winged helix-turn-helix transcriptional regulator</fullName>
    </submittedName>
</protein>
<evidence type="ECO:0000259" key="1">
    <source>
        <dbReference type="PROSITE" id="PS50995"/>
    </source>
</evidence>
<feature type="domain" description="HTH marR-type" evidence="1">
    <location>
        <begin position="23"/>
        <end position="155"/>
    </location>
</feature>
<dbReference type="PANTHER" id="PTHR33164">
    <property type="entry name" value="TRANSCRIPTIONAL REGULATOR, MARR FAMILY"/>
    <property type="match status" value="1"/>
</dbReference>
<dbReference type="SUPFAM" id="SSF46785">
    <property type="entry name" value="Winged helix' DNA-binding domain"/>
    <property type="match status" value="1"/>
</dbReference>
<dbReference type="SMART" id="SM00347">
    <property type="entry name" value="HTH_MARR"/>
    <property type="match status" value="1"/>
</dbReference>
<dbReference type="PROSITE" id="PS50995">
    <property type="entry name" value="HTH_MARR_2"/>
    <property type="match status" value="1"/>
</dbReference>
<dbReference type="KEGG" id="pacr:FXN63_06570"/>
<evidence type="ECO:0000313" key="2">
    <source>
        <dbReference type="EMBL" id="QEI05541.1"/>
    </source>
</evidence>
<dbReference type="InterPro" id="IPR036390">
    <property type="entry name" value="WH_DNA-bd_sf"/>
</dbReference>
<accession>A0A5C0AY76</accession>